<evidence type="ECO:0000313" key="6">
    <source>
        <dbReference type="Proteomes" id="UP000195402"/>
    </source>
</evidence>
<evidence type="ECO:0000256" key="3">
    <source>
        <dbReference type="SAM" id="SignalP"/>
    </source>
</evidence>
<dbReference type="GO" id="GO:0006869">
    <property type="term" value="P:lipid transport"/>
    <property type="evidence" value="ECO:0007669"/>
    <property type="project" value="InterPro"/>
</dbReference>
<evidence type="ECO:0000256" key="2">
    <source>
        <dbReference type="ARBA" id="ARBA00023121"/>
    </source>
</evidence>
<keyword evidence="1" id="KW-0813">Transport</keyword>
<name>A0A200Q7P2_MACCD</name>
<sequence length="100" mass="10860">MKMVKSNSYSYLVMFVAIALILIISEAPVSMAATCKATELASCYSAITSSSPPSALCCRKLKEQRGCLCKYLRDPNLKKFVNSANARRVGKTCGVPFPIC</sequence>
<dbReference type="InterPro" id="IPR036312">
    <property type="entry name" value="Bifun_inhib/LTP/seed_sf"/>
</dbReference>
<dbReference type="PANTHER" id="PTHR33214:SF69">
    <property type="entry name" value="BIFUNCTIONAL INHIBITOR_LIPID-TRANSFER PROTEIN_SEED STORAGE 2S ALBUMIN SUPERFAMILY PROTEIN"/>
    <property type="match status" value="1"/>
</dbReference>
<keyword evidence="2" id="KW-0446">Lipid-binding</keyword>
<keyword evidence="3" id="KW-0732">Signal</keyword>
<keyword evidence="6" id="KW-1185">Reference proteome</keyword>
<evidence type="ECO:0000259" key="4">
    <source>
        <dbReference type="Pfam" id="PF00234"/>
    </source>
</evidence>
<dbReference type="InParanoid" id="A0A200Q7P2"/>
<dbReference type="PANTHER" id="PTHR33214">
    <property type="entry name" value="BIFUNCTIONAL INHIBITOR/LIPID-TRANSFER PROTEIN/SEED STORAGE 2S ALBUMIN SUPERFAMILY PROTEIN"/>
    <property type="match status" value="1"/>
</dbReference>
<evidence type="ECO:0000256" key="1">
    <source>
        <dbReference type="ARBA" id="ARBA00022448"/>
    </source>
</evidence>
<feature type="signal peptide" evidence="3">
    <location>
        <begin position="1"/>
        <end position="32"/>
    </location>
</feature>
<dbReference type="InterPro" id="IPR016140">
    <property type="entry name" value="Bifunc_inhib/LTP/seed_store"/>
</dbReference>
<dbReference type="Pfam" id="PF00234">
    <property type="entry name" value="Tryp_alpha_amyl"/>
    <property type="match status" value="1"/>
</dbReference>
<reference evidence="5 6" key="1">
    <citation type="journal article" date="2017" name="Mol. Plant">
        <title>The Genome of Medicinal Plant Macleaya cordata Provides New Insights into Benzylisoquinoline Alkaloids Metabolism.</title>
        <authorList>
            <person name="Liu X."/>
            <person name="Liu Y."/>
            <person name="Huang P."/>
            <person name="Ma Y."/>
            <person name="Qing Z."/>
            <person name="Tang Q."/>
            <person name="Cao H."/>
            <person name="Cheng P."/>
            <person name="Zheng Y."/>
            <person name="Yuan Z."/>
            <person name="Zhou Y."/>
            <person name="Liu J."/>
            <person name="Tang Z."/>
            <person name="Zhuo Y."/>
            <person name="Zhang Y."/>
            <person name="Yu L."/>
            <person name="Huang J."/>
            <person name="Yang P."/>
            <person name="Peng Q."/>
            <person name="Zhang J."/>
            <person name="Jiang W."/>
            <person name="Zhang Z."/>
            <person name="Lin K."/>
            <person name="Ro D.K."/>
            <person name="Chen X."/>
            <person name="Xiong X."/>
            <person name="Shang Y."/>
            <person name="Huang S."/>
            <person name="Zeng J."/>
        </authorList>
    </citation>
    <scope>NUCLEOTIDE SEQUENCE [LARGE SCALE GENOMIC DNA]</scope>
    <source>
        <strain evidence="6">cv. BLH2017</strain>
        <tissue evidence="5">Root</tissue>
    </source>
</reference>
<dbReference type="OMA" id="GQFIKNS"/>
<dbReference type="SUPFAM" id="SSF47699">
    <property type="entry name" value="Bifunctional inhibitor/lipid-transfer protein/seed storage 2S albumin"/>
    <property type="match status" value="1"/>
</dbReference>
<dbReference type="STRING" id="56857.A0A200Q7P2"/>
<dbReference type="EMBL" id="MVGT01002801">
    <property type="protein sequence ID" value="OVA06503.1"/>
    <property type="molecule type" value="Genomic_DNA"/>
</dbReference>
<feature type="chain" id="PRO_5013233381" evidence="3">
    <location>
        <begin position="33"/>
        <end position="100"/>
    </location>
</feature>
<dbReference type="Gene3D" id="1.10.110.10">
    <property type="entry name" value="Plant lipid-transfer and hydrophobic proteins"/>
    <property type="match status" value="1"/>
</dbReference>
<dbReference type="OrthoDB" id="665742at2759"/>
<proteinExistence type="predicted"/>
<comment type="caution">
    <text evidence="5">The sequence shown here is derived from an EMBL/GenBank/DDBJ whole genome shotgun (WGS) entry which is preliminary data.</text>
</comment>
<protein>
    <submittedName>
        <fullName evidence="5">Bifunctional inhibitor/plant lipid transfer protein/seed storage helical domain</fullName>
    </submittedName>
</protein>
<gene>
    <name evidence="5" type="ORF">BVC80_479g101</name>
</gene>
<dbReference type="AlphaFoldDB" id="A0A200Q7P2"/>
<feature type="domain" description="Bifunctional inhibitor/plant lipid transfer protein/seed storage helical" evidence="4">
    <location>
        <begin position="37"/>
        <end position="100"/>
    </location>
</feature>
<dbReference type="CDD" id="cd01959">
    <property type="entry name" value="nsLTP2"/>
    <property type="match status" value="1"/>
</dbReference>
<organism evidence="5 6">
    <name type="scientific">Macleaya cordata</name>
    <name type="common">Five-seeded plume-poppy</name>
    <name type="synonym">Bocconia cordata</name>
    <dbReference type="NCBI Taxonomy" id="56857"/>
    <lineage>
        <taxon>Eukaryota</taxon>
        <taxon>Viridiplantae</taxon>
        <taxon>Streptophyta</taxon>
        <taxon>Embryophyta</taxon>
        <taxon>Tracheophyta</taxon>
        <taxon>Spermatophyta</taxon>
        <taxon>Magnoliopsida</taxon>
        <taxon>Ranunculales</taxon>
        <taxon>Papaveraceae</taxon>
        <taxon>Papaveroideae</taxon>
        <taxon>Macleaya</taxon>
    </lineage>
</organism>
<dbReference type="Proteomes" id="UP000195402">
    <property type="component" value="Unassembled WGS sequence"/>
</dbReference>
<dbReference type="GO" id="GO:0008289">
    <property type="term" value="F:lipid binding"/>
    <property type="evidence" value="ECO:0007669"/>
    <property type="project" value="UniProtKB-KW"/>
</dbReference>
<dbReference type="InterPro" id="IPR033872">
    <property type="entry name" value="nsLTP2"/>
</dbReference>
<evidence type="ECO:0000313" key="5">
    <source>
        <dbReference type="EMBL" id="OVA06503.1"/>
    </source>
</evidence>
<accession>A0A200Q7P2</accession>